<dbReference type="Proteomes" id="UP000705867">
    <property type="component" value="Unassembled WGS sequence"/>
</dbReference>
<dbReference type="EMBL" id="JAIOIV010000106">
    <property type="protein sequence ID" value="MBZ0157167.1"/>
    <property type="molecule type" value="Genomic_DNA"/>
</dbReference>
<feature type="domain" description="Transglycosylase SLT" evidence="3">
    <location>
        <begin position="84"/>
        <end position="180"/>
    </location>
</feature>
<reference evidence="5" key="1">
    <citation type="journal article" date="2021" name="bioRxiv">
        <title>Unraveling nitrogen, sulfur and carbon metabolic pathways and microbial community transcriptional responses to substrate deprivation and toxicity stresses in a bioreactor mimicking anoxic brackish coastal sediment conditions.</title>
        <authorList>
            <person name="Martins P.D."/>
            <person name="Echeveste M.J."/>
            <person name="Arshad A."/>
            <person name="Kurth J."/>
            <person name="Ouboter H."/>
            <person name="Jetten M.S.M."/>
            <person name="Welte C.U."/>
        </authorList>
    </citation>
    <scope>NUCLEOTIDE SEQUENCE</scope>
    <source>
        <strain evidence="5">MAG_39</strain>
    </source>
</reference>
<dbReference type="SUPFAM" id="SSF53955">
    <property type="entry name" value="Lysozyme-like"/>
    <property type="match status" value="1"/>
</dbReference>
<keyword evidence="2" id="KW-0732">Signal</keyword>
<dbReference type="Pfam" id="PF01464">
    <property type="entry name" value="SLT"/>
    <property type="match status" value="1"/>
</dbReference>
<dbReference type="GO" id="GO:0000270">
    <property type="term" value="P:peptidoglycan metabolic process"/>
    <property type="evidence" value="ECO:0007669"/>
    <property type="project" value="InterPro"/>
</dbReference>
<evidence type="ECO:0000313" key="5">
    <source>
        <dbReference type="EMBL" id="MBZ0157167.1"/>
    </source>
</evidence>
<dbReference type="GO" id="GO:0008933">
    <property type="term" value="F:peptidoglycan lytic transglycosylase activity"/>
    <property type="evidence" value="ECO:0007669"/>
    <property type="project" value="InterPro"/>
</dbReference>
<dbReference type="Pfam" id="PF13511">
    <property type="entry name" value="DUF4124"/>
    <property type="match status" value="1"/>
</dbReference>
<dbReference type="PANTHER" id="PTHR37423:SF2">
    <property type="entry name" value="MEMBRANE-BOUND LYTIC MUREIN TRANSGLYCOSYLASE C"/>
    <property type="match status" value="1"/>
</dbReference>
<protein>
    <submittedName>
        <fullName evidence="5">Lytic transglycosylase domain-containing protein</fullName>
    </submittedName>
</protein>
<evidence type="ECO:0000259" key="3">
    <source>
        <dbReference type="Pfam" id="PF01464"/>
    </source>
</evidence>
<sequence>MILLLTIALLLFSGTASHADIYRIVGEDGTIFYTNTASDKSGKVFIREKKAAPEPRKEKEKKVSVAVPPRNVPAVSREEMHFIVEETARKHDVDAGLVKAVIKAESNWNPLAVSPKGALGLMQLMPGTASLLGVLNPFDPLENIDGGTRYLKMLLEKFSGNLSLALAAYNAGPKRVERNYSIPSIPETVAYVKKVIAHYSGNNTEVAKISTGEIRKSVTKIRKLIQEDGSILFTNSYLAGSYPENQAVR</sequence>
<dbReference type="GO" id="GO:0016020">
    <property type="term" value="C:membrane"/>
    <property type="evidence" value="ECO:0007669"/>
    <property type="project" value="InterPro"/>
</dbReference>
<name>A0A953J9R4_9BACT</name>
<feature type="signal peptide" evidence="2">
    <location>
        <begin position="1"/>
        <end position="18"/>
    </location>
</feature>
<accession>A0A953J9R4</accession>
<dbReference type="PROSITE" id="PS00922">
    <property type="entry name" value="TRANSGLYCOSYLASE"/>
    <property type="match status" value="1"/>
</dbReference>
<feature type="chain" id="PRO_5036891613" evidence="2">
    <location>
        <begin position="19"/>
        <end position="249"/>
    </location>
</feature>
<gene>
    <name evidence="5" type="ORF">K8I29_13270</name>
</gene>
<evidence type="ECO:0000259" key="4">
    <source>
        <dbReference type="Pfam" id="PF13511"/>
    </source>
</evidence>
<feature type="domain" description="DUF4124" evidence="4">
    <location>
        <begin position="8"/>
        <end position="71"/>
    </location>
</feature>
<dbReference type="Gene3D" id="1.10.530.10">
    <property type="match status" value="1"/>
</dbReference>
<dbReference type="InterPro" id="IPR025392">
    <property type="entry name" value="DUF4124"/>
</dbReference>
<evidence type="ECO:0000313" key="6">
    <source>
        <dbReference type="Proteomes" id="UP000705867"/>
    </source>
</evidence>
<dbReference type="InterPro" id="IPR023346">
    <property type="entry name" value="Lysozyme-like_dom_sf"/>
</dbReference>
<comment type="similarity">
    <text evidence="1">Belongs to the transglycosylase Slt family.</text>
</comment>
<reference evidence="5" key="2">
    <citation type="submission" date="2021-08" db="EMBL/GenBank/DDBJ databases">
        <authorList>
            <person name="Dalcin Martins P."/>
        </authorList>
    </citation>
    <scope>NUCLEOTIDE SEQUENCE</scope>
    <source>
        <strain evidence="5">MAG_39</strain>
    </source>
</reference>
<evidence type="ECO:0000256" key="2">
    <source>
        <dbReference type="SAM" id="SignalP"/>
    </source>
</evidence>
<evidence type="ECO:0000256" key="1">
    <source>
        <dbReference type="ARBA" id="ARBA00007734"/>
    </source>
</evidence>
<dbReference type="PANTHER" id="PTHR37423">
    <property type="entry name" value="SOLUBLE LYTIC MUREIN TRANSGLYCOSYLASE-RELATED"/>
    <property type="match status" value="1"/>
</dbReference>
<dbReference type="InterPro" id="IPR000189">
    <property type="entry name" value="Transglyc_AS"/>
</dbReference>
<dbReference type="AlphaFoldDB" id="A0A953J9R4"/>
<organism evidence="5 6">
    <name type="scientific">Candidatus Nitrobium versatile</name>
    <dbReference type="NCBI Taxonomy" id="2884831"/>
    <lineage>
        <taxon>Bacteria</taxon>
        <taxon>Pseudomonadati</taxon>
        <taxon>Nitrospirota</taxon>
        <taxon>Nitrospiria</taxon>
        <taxon>Nitrospirales</taxon>
        <taxon>Nitrospiraceae</taxon>
        <taxon>Candidatus Nitrobium</taxon>
    </lineage>
</organism>
<comment type="caution">
    <text evidence="5">The sequence shown here is derived from an EMBL/GenBank/DDBJ whole genome shotgun (WGS) entry which is preliminary data.</text>
</comment>
<dbReference type="CDD" id="cd00254">
    <property type="entry name" value="LT-like"/>
    <property type="match status" value="1"/>
</dbReference>
<dbReference type="InterPro" id="IPR008258">
    <property type="entry name" value="Transglycosylase_SLT_dom_1"/>
</dbReference>
<proteinExistence type="inferred from homology"/>